<evidence type="ECO:0000256" key="6">
    <source>
        <dbReference type="ARBA" id="ARBA00022490"/>
    </source>
</evidence>
<evidence type="ECO:0000256" key="12">
    <source>
        <dbReference type="ARBA" id="ARBA00022842"/>
    </source>
</evidence>
<evidence type="ECO:0000256" key="9">
    <source>
        <dbReference type="ARBA" id="ARBA00022723"/>
    </source>
</evidence>
<dbReference type="GO" id="GO:0004422">
    <property type="term" value="F:hypoxanthine phosphoribosyltransferase activity"/>
    <property type="evidence" value="ECO:0007669"/>
    <property type="project" value="InterPro"/>
</dbReference>
<keyword evidence="11 15" id="KW-0547">Nucleotide-binding</keyword>
<evidence type="ECO:0000256" key="4">
    <source>
        <dbReference type="ARBA" id="ARBA00004676"/>
    </source>
</evidence>
<dbReference type="GO" id="GO:0032263">
    <property type="term" value="P:GMP salvage"/>
    <property type="evidence" value="ECO:0007669"/>
    <property type="project" value="TreeGrafter"/>
</dbReference>
<dbReference type="CDD" id="cd06223">
    <property type="entry name" value="PRTases_typeI"/>
    <property type="match status" value="1"/>
</dbReference>
<dbReference type="EC" id="2.4.2.8" evidence="15"/>
<comment type="subcellular location">
    <subcellularLocation>
        <location evidence="2 15">Cytoplasm</location>
    </subcellularLocation>
</comment>
<dbReference type="InterPro" id="IPR005904">
    <property type="entry name" value="Hxn_phspho_trans"/>
</dbReference>
<name>A0A2K8KQ48_9MOLU</name>
<dbReference type="Gene3D" id="3.40.50.2020">
    <property type="match status" value="1"/>
</dbReference>
<dbReference type="InterPro" id="IPR000836">
    <property type="entry name" value="PRTase_dom"/>
</dbReference>
<dbReference type="GO" id="GO:0032264">
    <property type="term" value="P:IMP salvage"/>
    <property type="evidence" value="ECO:0007669"/>
    <property type="project" value="UniProtKB-UniPathway"/>
</dbReference>
<dbReference type="GO" id="GO:0006166">
    <property type="term" value="P:purine ribonucleoside salvage"/>
    <property type="evidence" value="ECO:0007669"/>
    <property type="project" value="UniProtKB-KW"/>
</dbReference>
<keyword evidence="9 15" id="KW-0479">Metal-binding</keyword>
<dbReference type="Proteomes" id="UP000231179">
    <property type="component" value="Chromosome"/>
</dbReference>
<dbReference type="EMBL" id="CP024870">
    <property type="protein sequence ID" value="ATX71446.1"/>
    <property type="molecule type" value="Genomic_DNA"/>
</dbReference>
<evidence type="ECO:0000256" key="1">
    <source>
        <dbReference type="ARBA" id="ARBA00001946"/>
    </source>
</evidence>
<evidence type="ECO:0000256" key="8">
    <source>
        <dbReference type="ARBA" id="ARBA00022679"/>
    </source>
</evidence>
<dbReference type="GO" id="GO:0046100">
    <property type="term" value="P:hypoxanthine metabolic process"/>
    <property type="evidence" value="ECO:0007669"/>
    <property type="project" value="TreeGrafter"/>
</dbReference>
<dbReference type="GO" id="GO:0000287">
    <property type="term" value="F:magnesium ion binding"/>
    <property type="evidence" value="ECO:0007669"/>
    <property type="project" value="TreeGrafter"/>
</dbReference>
<accession>A0A2K8KQ48</accession>
<protein>
    <recommendedName>
        <fullName evidence="15">Hypoxanthine phosphoribosyltransferase</fullName>
        <ecNumber evidence="15">2.4.2.8</ecNumber>
    </recommendedName>
</protein>
<comment type="cofactor">
    <cofactor evidence="1 15">
        <name>Mg(2+)</name>
        <dbReference type="ChEBI" id="CHEBI:18420"/>
    </cofactor>
</comment>
<organism evidence="17 18">
    <name type="scientific">Spiroplasma clarkii</name>
    <dbReference type="NCBI Taxonomy" id="2139"/>
    <lineage>
        <taxon>Bacteria</taxon>
        <taxon>Bacillati</taxon>
        <taxon>Mycoplasmatota</taxon>
        <taxon>Mollicutes</taxon>
        <taxon>Entomoplasmatales</taxon>
        <taxon>Spiroplasmataceae</taxon>
        <taxon>Spiroplasma</taxon>
    </lineage>
</organism>
<comment type="pathway">
    <text evidence="4">Purine metabolism; GMP biosynthesis via salvage pathway; GMP from guanine: step 1/1.</text>
</comment>
<dbReference type="GO" id="GO:0000166">
    <property type="term" value="F:nucleotide binding"/>
    <property type="evidence" value="ECO:0007669"/>
    <property type="project" value="UniProtKB-KW"/>
</dbReference>
<dbReference type="GO" id="GO:0005829">
    <property type="term" value="C:cytosol"/>
    <property type="evidence" value="ECO:0007669"/>
    <property type="project" value="TreeGrafter"/>
</dbReference>
<evidence type="ECO:0000256" key="7">
    <source>
        <dbReference type="ARBA" id="ARBA00022676"/>
    </source>
</evidence>
<dbReference type="SUPFAM" id="SSF53271">
    <property type="entry name" value="PRTase-like"/>
    <property type="match status" value="1"/>
</dbReference>
<dbReference type="PANTHER" id="PTHR43340:SF1">
    <property type="entry name" value="HYPOXANTHINE PHOSPHORIBOSYLTRANSFERASE"/>
    <property type="match status" value="1"/>
</dbReference>
<dbReference type="InterPro" id="IPR050408">
    <property type="entry name" value="HGPRT"/>
</dbReference>
<evidence type="ECO:0000256" key="14">
    <source>
        <dbReference type="ARBA" id="ARBA00049402"/>
    </source>
</evidence>
<evidence type="ECO:0000313" key="18">
    <source>
        <dbReference type="Proteomes" id="UP000231179"/>
    </source>
</evidence>
<evidence type="ECO:0000313" key="17">
    <source>
        <dbReference type="EMBL" id="ATX71446.1"/>
    </source>
</evidence>
<dbReference type="PANTHER" id="PTHR43340">
    <property type="entry name" value="HYPOXANTHINE-GUANINE PHOSPHORIBOSYLTRANSFERASE"/>
    <property type="match status" value="1"/>
</dbReference>
<keyword evidence="6 15" id="KW-0963">Cytoplasm</keyword>
<dbReference type="RefSeq" id="WP_100254979.1">
    <property type="nucleotide sequence ID" value="NZ_CP024870.1"/>
</dbReference>
<evidence type="ECO:0000256" key="2">
    <source>
        <dbReference type="ARBA" id="ARBA00004496"/>
    </source>
</evidence>
<evidence type="ECO:0000256" key="10">
    <source>
        <dbReference type="ARBA" id="ARBA00022726"/>
    </source>
</evidence>
<proteinExistence type="inferred from homology"/>
<dbReference type="InterPro" id="IPR029057">
    <property type="entry name" value="PRTase-like"/>
</dbReference>
<evidence type="ECO:0000256" key="5">
    <source>
        <dbReference type="ARBA" id="ARBA00008391"/>
    </source>
</evidence>
<dbReference type="Pfam" id="PF00156">
    <property type="entry name" value="Pribosyltran"/>
    <property type="match status" value="1"/>
</dbReference>
<feature type="domain" description="Phosphoribosyltransferase" evidence="16">
    <location>
        <begin position="12"/>
        <end position="167"/>
    </location>
</feature>
<keyword evidence="10 15" id="KW-0660">Purine salvage</keyword>
<evidence type="ECO:0000256" key="3">
    <source>
        <dbReference type="ARBA" id="ARBA00004669"/>
    </source>
</evidence>
<comment type="pathway">
    <text evidence="3 15">Purine metabolism; IMP biosynthesis via salvage pathway; IMP from hypoxanthine: step 1/1.</text>
</comment>
<evidence type="ECO:0000256" key="13">
    <source>
        <dbReference type="ARBA" id="ARBA00048811"/>
    </source>
</evidence>
<comment type="similarity">
    <text evidence="5 15">Belongs to the purine/pyrimidine phosphoribosyltransferase family.</text>
</comment>
<comment type="catalytic activity">
    <reaction evidence="14">
        <text>IMP + diphosphate = hypoxanthine + 5-phospho-alpha-D-ribose 1-diphosphate</text>
        <dbReference type="Rhea" id="RHEA:17973"/>
        <dbReference type="ChEBI" id="CHEBI:17368"/>
        <dbReference type="ChEBI" id="CHEBI:33019"/>
        <dbReference type="ChEBI" id="CHEBI:58017"/>
        <dbReference type="ChEBI" id="CHEBI:58053"/>
        <dbReference type="EC" id="2.4.2.8"/>
    </reaction>
    <physiologicalReaction direction="right-to-left" evidence="14">
        <dbReference type="Rhea" id="RHEA:17975"/>
    </physiologicalReaction>
</comment>
<keyword evidence="8 15" id="KW-0808">Transferase</keyword>
<evidence type="ECO:0000259" key="16">
    <source>
        <dbReference type="Pfam" id="PF00156"/>
    </source>
</evidence>
<dbReference type="AlphaFoldDB" id="A0A2K8KQ48"/>
<keyword evidence="18" id="KW-1185">Reference proteome</keyword>
<dbReference type="NCBIfam" id="TIGR01203">
    <property type="entry name" value="HGPRTase"/>
    <property type="match status" value="1"/>
</dbReference>
<keyword evidence="7 15" id="KW-0328">Glycosyltransferase</keyword>
<keyword evidence="12 15" id="KW-0460">Magnesium</keyword>
<dbReference type="GO" id="GO:0006178">
    <property type="term" value="P:guanine salvage"/>
    <property type="evidence" value="ECO:0007669"/>
    <property type="project" value="TreeGrafter"/>
</dbReference>
<reference evidence="17 18" key="1">
    <citation type="submission" date="2017-11" db="EMBL/GenBank/DDBJ databases">
        <title>Complete genome sequence of Spiroplasma clarkii CN-5 (DSM 19994).</title>
        <authorList>
            <person name="Tsai Y.-M."/>
            <person name="Chang A."/>
            <person name="Lo W.-S."/>
            <person name="Kuo C.-H."/>
        </authorList>
    </citation>
    <scope>NUCLEOTIDE SEQUENCE [LARGE SCALE GENOMIC DNA]</scope>
    <source>
        <strain evidence="17 18">CN-5</strain>
    </source>
</reference>
<evidence type="ECO:0000256" key="11">
    <source>
        <dbReference type="ARBA" id="ARBA00022741"/>
    </source>
</evidence>
<dbReference type="UniPathway" id="UPA00591">
    <property type="reaction ID" value="UER00648"/>
</dbReference>
<comment type="catalytic activity">
    <reaction evidence="13">
        <text>GMP + diphosphate = guanine + 5-phospho-alpha-D-ribose 1-diphosphate</text>
        <dbReference type="Rhea" id="RHEA:25424"/>
        <dbReference type="ChEBI" id="CHEBI:16235"/>
        <dbReference type="ChEBI" id="CHEBI:33019"/>
        <dbReference type="ChEBI" id="CHEBI:58017"/>
        <dbReference type="ChEBI" id="CHEBI:58115"/>
        <dbReference type="EC" id="2.4.2.8"/>
    </reaction>
    <physiologicalReaction direction="right-to-left" evidence="13">
        <dbReference type="Rhea" id="RHEA:25426"/>
    </physiologicalReaction>
</comment>
<dbReference type="GO" id="GO:0052657">
    <property type="term" value="F:guanine phosphoribosyltransferase activity"/>
    <property type="evidence" value="ECO:0007669"/>
    <property type="project" value="RHEA"/>
</dbReference>
<sequence>MNKHPLVKEILHNETEIDKRSKELAEEISEYYRGQEVKENAVVLIGLLKGCIPFMANFLKYMTYECMTEYMVVSSYLGGTKQSEEPKINLDLDISVKGRSILIVEDIIDSGNTLDYVKKYLLFKGARDVKVVTLLDKPEGRQVPIEADWYGFSVKNEFLIGFGLDYQERLRNLPYVAVCDTSKLKDWKW</sequence>
<evidence type="ECO:0000256" key="15">
    <source>
        <dbReference type="RuleBase" id="RU364099"/>
    </source>
</evidence>
<gene>
    <name evidence="17" type="primary">hprT</name>
    <name evidence="17" type="ORF">SCLAR_v1c11460</name>
</gene>